<keyword evidence="12" id="KW-1185">Reference proteome</keyword>
<evidence type="ECO:0000259" key="10">
    <source>
        <dbReference type="PROSITE" id="PS51194"/>
    </source>
</evidence>
<dbReference type="EMBL" id="CP151503">
    <property type="protein sequence ID" value="WZN60638.1"/>
    <property type="molecule type" value="Genomic_DNA"/>
</dbReference>
<reference evidence="11 12" key="1">
    <citation type="submission" date="2024-03" db="EMBL/GenBank/DDBJ databases">
        <title>Complete genome sequence of the green alga Chloropicon roscoffensis RCC1871.</title>
        <authorList>
            <person name="Lemieux C."/>
            <person name="Pombert J.-F."/>
            <person name="Otis C."/>
            <person name="Turmel M."/>
        </authorList>
    </citation>
    <scope>NUCLEOTIDE SEQUENCE [LARGE SCALE GENOMIC DNA]</scope>
    <source>
        <strain evidence="11 12">RCC1871</strain>
    </source>
</reference>
<dbReference type="InterPro" id="IPR001650">
    <property type="entry name" value="Helicase_C-like"/>
</dbReference>
<dbReference type="Gene3D" id="1.20.1500.20">
    <property type="match status" value="1"/>
</dbReference>
<dbReference type="InterPro" id="IPR025696">
    <property type="entry name" value="Beta-barrel_MTR4"/>
</dbReference>
<dbReference type="Pfam" id="PF00271">
    <property type="entry name" value="Helicase_C"/>
    <property type="match status" value="1"/>
</dbReference>
<feature type="region of interest" description="Disordered" evidence="8">
    <location>
        <begin position="1"/>
        <end position="43"/>
    </location>
</feature>
<protein>
    <submittedName>
        <fullName evidence="11">ATP-dependent RNA helicase</fullName>
    </submittedName>
</protein>
<dbReference type="InterPro" id="IPR014001">
    <property type="entry name" value="Helicase_ATP-bd"/>
</dbReference>
<dbReference type="FunFam" id="3.40.50.300:FF:000083">
    <property type="entry name" value="ATP-dependent RNA helicase DOB1"/>
    <property type="match status" value="1"/>
</dbReference>
<dbReference type="PROSITE" id="PS51194">
    <property type="entry name" value="HELICASE_CTER"/>
    <property type="match status" value="1"/>
</dbReference>
<dbReference type="InterPro" id="IPR016438">
    <property type="entry name" value="SKI2-like"/>
</dbReference>
<feature type="domain" description="Helicase ATP-binding" evidence="9">
    <location>
        <begin position="89"/>
        <end position="245"/>
    </location>
</feature>
<dbReference type="GO" id="GO:0003723">
    <property type="term" value="F:RNA binding"/>
    <property type="evidence" value="ECO:0007669"/>
    <property type="project" value="InterPro"/>
</dbReference>
<dbReference type="GO" id="GO:0005524">
    <property type="term" value="F:ATP binding"/>
    <property type="evidence" value="ECO:0007669"/>
    <property type="project" value="UniProtKB-KW"/>
</dbReference>
<accession>A0AAX4P3J2</accession>
<dbReference type="PROSITE" id="PS51192">
    <property type="entry name" value="HELICASE_ATP_BIND_1"/>
    <property type="match status" value="1"/>
</dbReference>
<dbReference type="SMART" id="SM00490">
    <property type="entry name" value="HELICc"/>
    <property type="match status" value="1"/>
</dbReference>
<dbReference type="GO" id="GO:0016787">
    <property type="term" value="F:hydrolase activity"/>
    <property type="evidence" value="ECO:0007669"/>
    <property type="project" value="UniProtKB-KW"/>
</dbReference>
<evidence type="ECO:0000313" key="12">
    <source>
        <dbReference type="Proteomes" id="UP001472866"/>
    </source>
</evidence>
<dbReference type="InterPro" id="IPR011545">
    <property type="entry name" value="DEAD/DEAH_box_helicase_dom"/>
</dbReference>
<dbReference type="PANTHER" id="PTHR12131:SF25">
    <property type="entry name" value="DEXH-BOX ATP-DEPENDENT RNA HELICASE DEXH9"/>
    <property type="match status" value="1"/>
</dbReference>
<dbReference type="InterPro" id="IPR012961">
    <property type="entry name" value="Ski2/MTR4_C"/>
</dbReference>
<evidence type="ECO:0000259" key="9">
    <source>
        <dbReference type="PROSITE" id="PS51192"/>
    </source>
</evidence>
<dbReference type="CDD" id="cd18795">
    <property type="entry name" value="SF2_C_Ski2"/>
    <property type="match status" value="1"/>
</dbReference>
<evidence type="ECO:0000256" key="4">
    <source>
        <dbReference type="ARBA" id="ARBA00022806"/>
    </source>
</evidence>
<dbReference type="Gene3D" id="1.10.3380.30">
    <property type="match status" value="1"/>
</dbReference>
<keyword evidence="3" id="KW-0378">Hydrolase</keyword>
<dbReference type="Gene3D" id="3.40.50.300">
    <property type="entry name" value="P-loop containing nucleotide triphosphate hydrolases"/>
    <property type="match status" value="2"/>
</dbReference>
<comment type="subcellular location">
    <subcellularLocation>
        <location evidence="1">Nucleus</location>
    </subcellularLocation>
</comment>
<dbReference type="Pfam" id="PF13234">
    <property type="entry name" value="MTR4_beta-barrel"/>
    <property type="match status" value="1"/>
</dbReference>
<comment type="similarity">
    <text evidence="7">Belongs to the DExH box helicase family. SKI2 subfamily.</text>
</comment>
<evidence type="ECO:0000256" key="3">
    <source>
        <dbReference type="ARBA" id="ARBA00022801"/>
    </source>
</evidence>
<gene>
    <name evidence="11" type="ORF">HKI87_03g21720</name>
</gene>
<dbReference type="SUPFAM" id="SSF52540">
    <property type="entry name" value="P-loop containing nucleoside triphosphate hydrolases"/>
    <property type="match status" value="1"/>
</dbReference>
<dbReference type="AlphaFoldDB" id="A0AAX4P3J2"/>
<dbReference type="InterPro" id="IPR027417">
    <property type="entry name" value="P-loop_NTPase"/>
</dbReference>
<feature type="domain" description="Helicase C-terminal" evidence="10">
    <location>
        <begin position="315"/>
        <end position="506"/>
    </location>
</feature>
<dbReference type="GO" id="GO:0003724">
    <property type="term" value="F:RNA helicase activity"/>
    <property type="evidence" value="ECO:0007669"/>
    <property type="project" value="InterPro"/>
</dbReference>
<organism evidence="11 12">
    <name type="scientific">Chloropicon roscoffensis</name>
    <dbReference type="NCBI Taxonomy" id="1461544"/>
    <lineage>
        <taxon>Eukaryota</taxon>
        <taxon>Viridiplantae</taxon>
        <taxon>Chlorophyta</taxon>
        <taxon>Chloropicophyceae</taxon>
        <taxon>Chloropicales</taxon>
        <taxon>Chloropicaceae</taxon>
        <taxon>Chloropicon</taxon>
    </lineage>
</organism>
<name>A0AAX4P3J2_9CHLO</name>
<keyword evidence="6" id="KW-0539">Nucleus</keyword>
<evidence type="ECO:0000256" key="5">
    <source>
        <dbReference type="ARBA" id="ARBA00022840"/>
    </source>
</evidence>
<dbReference type="SMART" id="SM00487">
    <property type="entry name" value="DEXDc"/>
    <property type="match status" value="1"/>
</dbReference>
<proteinExistence type="inferred from homology"/>
<evidence type="ECO:0000256" key="1">
    <source>
        <dbReference type="ARBA" id="ARBA00004123"/>
    </source>
</evidence>
<dbReference type="Pfam" id="PF00270">
    <property type="entry name" value="DEAD"/>
    <property type="match status" value="1"/>
</dbReference>
<dbReference type="SMART" id="SM01142">
    <property type="entry name" value="DSHCT"/>
    <property type="match status" value="1"/>
</dbReference>
<dbReference type="PIRSF" id="PIRSF005198">
    <property type="entry name" value="Antiviral_helicase_SKI2"/>
    <property type="match status" value="1"/>
</dbReference>
<dbReference type="GO" id="GO:0005634">
    <property type="term" value="C:nucleus"/>
    <property type="evidence" value="ECO:0007669"/>
    <property type="project" value="UniProtKB-SubCell"/>
</dbReference>
<dbReference type="FunFam" id="3.40.50.300:FF:000141">
    <property type="entry name" value="ATP-dependent RNA helicase DOB1"/>
    <property type="match status" value="1"/>
</dbReference>
<dbReference type="GO" id="GO:0000460">
    <property type="term" value="P:maturation of 5.8S rRNA"/>
    <property type="evidence" value="ECO:0007669"/>
    <property type="project" value="TreeGrafter"/>
</dbReference>
<evidence type="ECO:0000256" key="2">
    <source>
        <dbReference type="ARBA" id="ARBA00022741"/>
    </source>
</evidence>
<feature type="compositionally biased region" description="Polar residues" evidence="8">
    <location>
        <begin position="29"/>
        <end position="41"/>
    </location>
</feature>
<evidence type="ECO:0000256" key="7">
    <source>
        <dbReference type="ARBA" id="ARBA00061045"/>
    </source>
</evidence>
<evidence type="ECO:0000256" key="6">
    <source>
        <dbReference type="ARBA" id="ARBA00023242"/>
    </source>
</evidence>
<dbReference type="Pfam" id="PF08148">
    <property type="entry name" value="DSHCT"/>
    <property type="match status" value="1"/>
</dbReference>
<dbReference type="Proteomes" id="UP001472866">
    <property type="component" value="Chromosome 03"/>
</dbReference>
<dbReference type="Gene3D" id="2.40.30.300">
    <property type="match status" value="1"/>
</dbReference>
<dbReference type="GO" id="GO:0006401">
    <property type="term" value="P:RNA catabolic process"/>
    <property type="evidence" value="ECO:0007669"/>
    <property type="project" value="InterPro"/>
</dbReference>
<sequence length="990" mass="110684">MVRSPAEGNGQDERSRVKRPKLGGEESETTSSAGDGSTVVQSPCGKTCTHLTVFPQGWKGERREGPPPKVAEPARKYPFNLDPFQYTSMNCMERGESVMVAAHTSAGKTVVAEYAIAMALRDGQRVVYTSPLKALSNQKFRELSEIFSDVGLMTGDVTINENASCLVMTTEILRSMLYRGSDVAIEVAWIIFDEIHYLRDKERGVVWEETIILVPDTVHFVFLSATLPNAKEFAGWIAKIHKQPCHLVSTDYRPTPLQHFMFPAGSSGLYMVVDEKSKFKPDNFQKAVAALGASDGDGELLRREKKKRNQEDILKIVQLIMERRFDPCIIFAFSKRDCENLATKLTNLDLTTDDEKKLTSTIFANAVECLSPEDRRLPQINHLLPLLRQGIGVHHSGLLPILKEVVEVLFQEGLLKCLFATETFSTGLNMPAKTVVFVRPRKFDGGGFRWLSSGEYIQMSGRAGRRGLDDKGIVILMLDSKMEPAVARQMVQGSADPLVSAFHLSFNMILNLCRTGSGDPAALMRSSYRQHQTELALPSLQRRVSELKERHRAVRVDNEEELEGHFAALQRVGQLQAERRLVLQDPKVVLPFLQPGRLVRLLPHGLLDMDRYFASREHLGEEEEEVEAEARDLVERMIEASSGKGDWACVVACKRDGSRGHKVDALVTPKSGAEPRVLKFDLDRIESVSKVRIYLPKEGLKSANARKKLLSVVKEVEKRFQSKLPPLDPREDMNLEGKRLEMLLSSERVLEAEGGRDWRALETGLRLVCKKTLLKRMVDAARKEETISKELVGQDELKARRKLLRKLNYVDSLGHVASKGHLAAEISSADELVLTEMLVNGVFKELPCPETVSLLSCFVSSGNTKQDGRLGEEYDKLYKQLREQVSRVAKLANEASLGGVDVDKYLNTFSPQLMEATAAWTRGSNFATCLKLGGGAFEGSLVRAIRRIEELLQQLIKACEVVGEQDQAEHFSECSEKIKRDVVFAASLYL</sequence>
<keyword evidence="4 11" id="KW-0347">Helicase</keyword>
<keyword evidence="5" id="KW-0067">ATP-binding</keyword>
<dbReference type="InterPro" id="IPR050699">
    <property type="entry name" value="RNA-DNA_Helicase"/>
</dbReference>
<evidence type="ECO:0000313" key="11">
    <source>
        <dbReference type="EMBL" id="WZN60638.1"/>
    </source>
</evidence>
<evidence type="ECO:0000256" key="8">
    <source>
        <dbReference type="SAM" id="MobiDB-lite"/>
    </source>
</evidence>
<keyword evidence="2" id="KW-0547">Nucleotide-binding</keyword>
<dbReference type="PANTHER" id="PTHR12131">
    <property type="entry name" value="ATP-DEPENDENT RNA AND DNA HELICASE"/>
    <property type="match status" value="1"/>
</dbReference>